<gene>
    <name evidence="1" type="ORF">A2406_01860</name>
</gene>
<evidence type="ECO:0000313" key="2">
    <source>
        <dbReference type="Proteomes" id="UP000177626"/>
    </source>
</evidence>
<accession>A0A1G2BYK5</accession>
<proteinExistence type="predicted"/>
<reference evidence="1 2" key="1">
    <citation type="journal article" date="2016" name="Nat. Commun.">
        <title>Thousands of microbial genomes shed light on interconnected biogeochemical processes in an aquifer system.</title>
        <authorList>
            <person name="Anantharaman K."/>
            <person name="Brown C.T."/>
            <person name="Hug L.A."/>
            <person name="Sharon I."/>
            <person name="Castelle C.J."/>
            <person name="Probst A.J."/>
            <person name="Thomas B.C."/>
            <person name="Singh A."/>
            <person name="Wilkins M.J."/>
            <person name="Karaoz U."/>
            <person name="Brodie E.L."/>
            <person name="Williams K.H."/>
            <person name="Hubbard S.S."/>
            <person name="Banfield J.F."/>
        </authorList>
    </citation>
    <scope>NUCLEOTIDE SEQUENCE [LARGE SCALE GENOMIC DNA]</scope>
</reference>
<sequence length="105" mass="12278">MTAERWQEIKFHIKENFGIEDEYEEDLDPGLAEVIQFTGPRGKMLARFVTRPKLLDKKTSFSNRVGSNVKVDYVYSPDETASHVEMYSWSEQKDDWVKLDSESLL</sequence>
<dbReference type="AlphaFoldDB" id="A0A1G2BYK5"/>
<name>A0A1G2BYK5_9BACT</name>
<comment type="caution">
    <text evidence="1">The sequence shown here is derived from an EMBL/GenBank/DDBJ whole genome shotgun (WGS) entry which is preliminary data.</text>
</comment>
<protein>
    <submittedName>
        <fullName evidence="1">Uncharacterized protein</fullName>
    </submittedName>
</protein>
<evidence type="ECO:0000313" key="1">
    <source>
        <dbReference type="EMBL" id="OGY94202.1"/>
    </source>
</evidence>
<dbReference type="EMBL" id="MHKQ01000011">
    <property type="protein sequence ID" value="OGY94202.1"/>
    <property type="molecule type" value="Genomic_DNA"/>
</dbReference>
<dbReference type="Proteomes" id="UP000177626">
    <property type="component" value="Unassembled WGS sequence"/>
</dbReference>
<organism evidence="1 2">
    <name type="scientific">Candidatus Komeilibacteria bacterium RIFOXYC1_FULL_37_11</name>
    <dbReference type="NCBI Taxonomy" id="1798555"/>
    <lineage>
        <taxon>Bacteria</taxon>
        <taxon>Candidatus Komeiliibacteriota</taxon>
    </lineage>
</organism>